<dbReference type="RefSeq" id="XP_010454653.1">
    <property type="nucleotide sequence ID" value="XM_010456351.2"/>
</dbReference>
<sequence length="306" mass="33957">MAELQSVEGHQINGGFISPAIITSAEAPETSAAATVSVGSKRLRRPSVRLGDIGGDQYHHQHVVAAYDSPHVRRPKWRPSSGGGGGNRKEPSNQSGRTTSSSRTRAMTNLSSGYENAGTLDEDPIAIGSWRVKKWVKSSGGGETATMTTTTTNTTASAKRVRSNWAGRNDGVEQGDEKLSGEEEEDDEEEEEEEEEEDELGEEGFRDFSREDSESPMKERTQENRRRYDVELSGDWQSGGRGREGVKIWLQELGLGRYWPMFEMHEVDEQVLPLLTLEDLKDMGINAVGSRRKMYCAIQKLGREFS</sequence>
<feature type="domain" description="SAM" evidence="3">
    <location>
        <begin position="241"/>
        <end position="304"/>
    </location>
</feature>
<feature type="compositionally biased region" description="Basic and acidic residues" evidence="2">
    <location>
        <begin position="203"/>
        <end position="228"/>
    </location>
</feature>
<evidence type="ECO:0000313" key="5">
    <source>
        <dbReference type="RefSeq" id="XP_010454653.1"/>
    </source>
</evidence>
<feature type="compositionally biased region" description="Acidic residues" evidence="2">
    <location>
        <begin position="182"/>
        <end position="202"/>
    </location>
</feature>
<keyword evidence="1" id="KW-0677">Repeat</keyword>
<reference evidence="5" key="2">
    <citation type="submission" date="2025-08" db="UniProtKB">
        <authorList>
            <consortium name="RefSeq"/>
        </authorList>
    </citation>
    <scope>IDENTIFICATION</scope>
    <source>
        <tissue evidence="5">Leaf</tissue>
    </source>
</reference>
<feature type="region of interest" description="Disordered" evidence="2">
    <location>
        <begin position="65"/>
        <end position="121"/>
    </location>
</feature>
<dbReference type="PANTHER" id="PTHR10627">
    <property type="entry name" value="SCP160"/>
    <property type="match status" value="1"/>
</dbReference>
<dbReference type="PROSITE" id="PS50105">
    <property type="entry name" value="SAM_DOMAIN"/>
    <property type="match status" value="1"/>
</dbReference>
<dbReference type="PANTHER" id="PTHR10627:SF69">
    <property type="entry name" value="PROTEIN BICAUDAL C"/>
    <property type="match status" value="1"/>
</dbReference>
<dbReference type="GeneID" id="104736381"/>
<feature type="compositionally biased region" description="Low complexity" evidence="2">
    <location>
        <begin position="144"/>
        <end position="158"/>
    </location>
</feature>
<reference evidence="4" key="1">
    <citation type="journal article" date="2014" name="Nat. Commun.">
        <title>The emerging biofuel crop Camelina sativa retains a highly undifferentiated hexaploid genome structure.</title>
        <authorList>
            <person name="Kagale S."/>
            <person name="Koh C."/>
            <person name="Nixon J."/>
            <person name="Bollina V."/>
            <person name="Clarke W.E."/>
            <person name="Tuteja R."/>
            <person name="Spillane C."/>
            <person name="Robinson S.J."/>
            <person name="Links M.G."/>
            <person name="Clarke C."/>
            <person name="Higgins E.E."/>
            <person name="Huebert T."/>
            <person name="Sharpe A.G."/>
            <person name="Parkin I.A."/>
        </authorList>
    </citation>
    <scope>NUCLEOTIDE SEQUENCE [LARGE SCALE GENOMIC DNA]</scope>
    <source>
        <strain evidence="4">cv. DH55</strain>
    </source>
</reference>
<dbReference type="SMART" id="SM00454">
    <property type="entry name" value="SAM"/>
    <property type="match status" value="1"/>
</dbReference>
<keyword evidence="4" id="KW-1185">Reference proteome</keyword>
<organism evidence="4 5">
    <name type="scientific">Camelina sativa</name>
    <name type="common">False flax</name>
    <name type="synonym">Myagrum sativum</name>
    <dbReference type="NCBI Taxonomy" id="90675"/>
    <lineage>
        <taxon>Eukaryota</taxon>
        <taxon>Viridiplantae</taxon>
        <taxon>Streptophyta</taxon>
        <taxon>Embryophyta</taxon>
        <taxon>Tracheophyta</taxon>
        <taxon>Spermatophyta</taxon>
        <taxon>Magnoliopsida</taxon>
        <taxon>eudicotyledons</taxon>
        <taxon>Gunneridae</taxon>
        <taxon>Pentapetalae</taxon>
        <taxon>rosids</taxon>
        <taxon>malvids</taxon>
        <taxon>Brassicales</taxon>
        <taxon>Brassicaceae</taxon>
        <taxon>Camelineae</taxon>
        <taxon>Camelina</taxon>
    </lineage>
</organism>
<dbReference type="SUPFAM" id="SSF47769">
    <property type="entry name" value="SAM/Pointed domain"/>
    <property type="match status" value="1"/>
</dbReference>
<dbReference type="CDD" id="cd09487">
    <property type="entry name" value="SAM_superfamily"/>
    <property type="match status" value="1"/>
</dbReference>
<dbReference type="Proteomes" id="UP000694864">
    <property type="component" value="Chromosome 13"/>
</dbReference>
<dbReference type="Pfam" id="PF07647">
    <property type="entry name" value="SAM_2"/>
    <property type="match status" value="1"/>
</dbReference>
<evidence type="ECO:0000313" key="4">
    <source>
        <dbReference type="Proteomes" id="UP000694864"/>
    </source>
</evidence>
<dbReference type="InterPro" id="IPR013761">
    <property type="entry name" value="SAM/pointed_sf"/>
</dbReference>
<dbReference type="InterPro" id="IPR001660">
    <property type="entry name" value="SAM"/>
</dbReference>
<feature type="region of interest" description="Disordered" evidence="2">
    <location>
        <begin position="138"/>
        <end position="228"/>
    </location>
</feature>
<evidence type="ECO:0000256" key="1">
    <source>
        <dbReference type="ARBA" id="ARBA00022737"/>
    </source>
</evidence>
<proteinExistence type="predicted"/>
<evidence type="ECO:0000259" key="3">
    <source>
        <dbReference type="PROSITE" id="PS50105"/>
    </source>
</evidence>
<accession>A0ABM0VDS2</accession>
<evidence type="ECO:0000256" key="2">
    <source>
        <dbReference type="SAM" id="MobiDB-lite"/>
    </source>
</evidence>
<dbReference type="Gene3D" id="1.10.150.50">
    <property type="entry name" value="Transcription Factor, Ets-1"/>
    <property type="match status" value="1"/>
</dbReference>
<gene>
    <name evidence="5" type="primary">LOC104736381</name>
</gene>
<name>A0ABM0VDS2_CAMSA</name>
<protein>
    <submittedName>
        <fullName evidence="5">Protein bicaudal C homolog 1-like</fullName>
    </submittedName>
</protein>